<organism evidence="2 3">
    <name type="scientific">Morus notabilis</name>
    <dbReference type="NCBI Taxonomy" id="981085"/>
    <lineage>
        <taxon>Eukaryota</taxon>
        <taxon>Viridiplantae</taxon>
        <taxon>Streptophyta</taxon>
        <taxon>Embryophyta</taxon>
        <taxon>Tracheophyta</taxon>
        <taxon>Spermatophyta</taxon>
        <taxon>Magnoliopsida</taxon>
        <taxon>eudicotyledons</taxon>
        <taxon>Gunneridae</taxon>
        <taxon>Pentapetalae</taxon>
        <taxon>rosids</taxon>
        <taxon>fabids</taxon>
        <taxon>Rosales</taxon>
        <taxon>Moraceae</taxon>
        <taxon>Moreae</taxon>
        <taxon>Morus</taxon>
    </lineage>
</organism>
<evidence type="ECO:0000256" key="1">
    <source>
        <dbReference type="SAM" id="MobiDB-lite"/>
    </source>
</evidence>
<reference evidence="3" key="1">
    <citation type="submission" date="2013-01" db="EMBL/GenBank/DDBJ databases">
        <title>Draft Genome Sequence of a Mulberry Tree, Morus notabilis C.K. Schneid.</title>
        <authorList>
            <person name="He N."/>
            <person name="Zhao S."/>
        </authorList>
    </citation>
    <scope>NUCLEOTIDE SEQUENCE</scope>
</reference>
<protein>
    <submittedName>
        <fullName evidence="2">Uncharacterized protein</fullName>
    </submittedName>
</protein>
<proteinExistence type="predicted"/>
<evidence type="ECO:0000313" key="2">
    <source>
        <dbReference type="EMBL" id="EXC21518.1"/>
    </source>
</evidence>
<accession>W9SCM7</accession>
<gene>
    <name evidence="2" type="ORF">L484_014873</name>
</gene>
<feature type="compositionally biased region" description="Basic and acidic residues" evidence="1">
    <location>
        <begin position="1"/>
        <end position="20"/>
    </location>
</feature>
<dbReference type="Proteomes" id="UP000030645">
    <property type="component" value="Unassembled WGS sequence"/>
</dbReference>
<dbReference type="AlphaFoldDB" id="W9SCM7"/>
<sequence>MGRSRPPEKTDFGSDARARPPEFFGRPPEPEKAYGRAAGLVLVARARSGSLSPPEKPEYYIILNIVSHTHVNN</sequence>
<keyword evidence="3" id="KW-1185">Reference proteome</keyword>
<dbReference type="EMBL" id="KE345945">
    <property type="protein sequence ID" value="EXC21518.1"/>
    <property type="molecule type" value="Genomic_DNA"/>
</dbReference>
<feature type="region of interest" description="Disordered" evidence="1">
    <location>
        <begin position="1"/>
        <end position="30"/>
    </location>
</feature>
<evidence type="ECO:0000313" key="3">
    <source>
        <dbReference type="Proteomes" id="UP000030645"/>
    </source>
</evidence>
<name>W9SCM7_9ROSA</name>